<evidence type="ECO:0000313" key="2">
    <source>
        <dbReference type="WBParaSite" id="L893_g14986.t1"/>
    </source>
</evidence>
<sequence length="98" mass="10698">MLAQGLLAVCDYRYVTIGGLWLRRGHFYLSNLVSPTSASVVKHSGIPRDVDENHFGIGPATNCWDYCVALLLLLPLLLGYSSVTRFLSCDPDLSVSAP</sequence>
<keyword evidence="1" id="KW-1185">Reference proteome</keyword>
<protein>
    <submittedName>
        <fullName evidence="2">Uncharacterized protein</fullName>
    </submittedName>
</protein>
<dbReference type="Proteomes" id="UP000095287">
    <property type="component" value="Unplaced"/>
</dbReference>
<organism evidence="1 2">
    <name type="scientific">Steinernema glaseri</name>
    <dbReference type="NCBI Taxonomy" id="37863"/>
    <lineage>
        <taxon>Eukaryota</taxon>
        <taxon>Metazoa</taxon>
        <taxon>Ecdysozoa</taxon>
        <taxon>Nematoda</taxon>
        <taxon>Chromadorea</taxon>
        <taxon>Rhabditida</taxon>
        <taxon>Tylenchina</taxon>
        <taxon>Panagrolaimomorpha</taxon>
        <taxon>Strongyloidoidea</taxon>
        <taxon>Steinernematidae</taxon>
        <taxon>Steinernema</taxon>
    </lineage>
</organism>
<proteinExistence type="predicted"/>
<name>A0A1I7YCN4_9BILA</name>
<dbReference type="AlphaFoldDB" id="A0A1I7YCN4"/>
<reference evidence="2" key="1">
    <citation type="submission" date="2016-11" db="UniProtKB">
        <authorList>
            <consortium name="WormBaseParasite"/>
        </authorList>
    </citation>
    <scope>IDENTIFICATION</scope>
</reference>
<evidence type="ECO:0000313" key="1">
    <source>
        <dbReference type="Proteomes" id="UP000095287"/>
    </source>
</evidence>
<accession>A0A1I7YCN4</accession>
<dbReference type="WBParaSite" id="L893_g14986.t1">
    <property type="protein sequence ID" value="L893_g14986.t1"/>
    <property type="gene ID" value="L893_g14986"/>
</dbReference>